<sequence>MLQLQKITTVYDDCEDRVQLCGELANGETLQLWLTLRLLNRLVAHLCHLLEGQGADDLQTQVRNSFAQQAAAQSHTGQAPVQLRQPKTRFLVHVVDVVQRPDALQLLFKEGSASSVPAVSLNLQHSQLRQWLNILYNQYRLAGWPLGVWPEWAALEPGTTTSPAPVLH</sequence>
<dbReference type="EMBL" id="FNAQ01000025">
    <property type="protein sequence ID" value="SDE69297.1"/>
    <property type="molecule type" value="Genomic_DNA"/>
</dbReference>
<evidence type="ECO:0000313" key="1">
    <source>
        <dbReference type="EMBL" id="SDE69297.1"/>
    </source>
</evidence>
<dbReference type="RefSeq" id="WP_092080714.1">
    <property type="nucleotide sequence ID" value="NZ_FNAQ01000025.1"/>
</dbReference>
<gene>
    <name evidence="1" type="ORF">SAMN05661003_12521</name>
</gene>
<organism evidence="1 2">
    <name type="scientific">Desulfuromonas thiophila</name>
    <dbReference type="NCBI Taxonomy" id="57664"/>
    <lineage>
        <taxon>Bacteria</taxon>
        <taxon>Pseudomonadati</taxon>
        <taxon>Thermodesulfobacteriota</taxon>
        <taxon>Desulfuromonadia</taxon>
        <taxon>Desulfuromonadales</taxon>
        <taxon>Desulfuromonadaceae</taxon>
        <taxon>Desulfuromonas</taxon>
    </lineage>
</organism>
<reference evidence="2" key="1">
    <citation type="submission" date="2016-10" db="EMBL/GenBank/DDBJ databases">
        <authorList>
            <person name="Varghese N."/>
            <person name="Submissions S."/>
        </authorList>
    </citation>
    <scope>NUCLEOTIDE SEQUENCE [LARGE SCALE GENOMIC DNA]</scope>
    <source>
        <strain evidence="2">DSM 8987</strain>
    </source>
</reference>
<name>A0A1G7F0C3_9BACT</name>
<evidence type="ECO:0000313" key="2">
    <source>
        <dbReference type="Proteomes" id="UP000243205"/>
    </source>
</evidence>
<dbReference type="Proteomes" id="UP000243205">
    <property type="component" value="Unassembled WGS sequence"/>
</dbReference>
<keyword evidence="2" id="KW-1185">Reference proteome</keyword>
<accession>A0A1G7F0C3</accession>
<dbReference type="OrthoDB" id="5731309at2"/>
<protein>
    <submittedName>
        <fullName evidence="1">Uncharacterized protein</fullName>
    </submittedName>
</protein>
<proteinExistence type="predicted"/>
<dbReference type="AlphaFoldDB" id="A0A1G7F0C3"/>